<protein>
    <submittedName>
        <fullName evidence="6">Fungal-specific transcription factor domain-containing protein</fullName>
    </submittedName>
</protein>
<feature type="region of interest" description="Disordered" evidence="4">
    <location>
        <begin position="702"/>
        <end position="721"/>
    </location>
</feature>
<dbReference type="SMART" id="SM00906">
    <property type="entry name" value="Fungal_trans"/>
    <property type="match status" value="1"/>
</dbReference>
<dbReference type="SUPFAM" id="SSF57701">
    <property type="entry name" value="Zn2/Cys6 DNA-binding domain"/>
    <property type="match status" value="1"/>
</dbReference>
<feature type="region of interest" description="Disordered" evidence="4">
    <location>
        <begin position="228"/>
        <end position="256"/>
    </location>
</feature>
<evidence type="ECO:0000256" key="2">
    <source>
        <dbReference type="ARBA" id="ARBA00022723"/>
    </source>
</evidence>
<dbReference type="PANTHER" id="PTHR31001">
    <property type="entry name" value="UNCHARACTERIZED TRANSCRIPTIONAL REGULATORY PROTEIN"/>
    <property type="match status" value="1"/>
</dbReference>
<sequence>MEASPAQGTSSSSSSSPPPPTNAGRKSQITSCMECRRLKLRCDRIFPCSSCIRRGCANLCPNGTLEKGKRGFLKRLEQSLPAYPKPGQTVDGAASGQSEVAMFIARDSAMTKRIHELEAALVAAGLSIPSGSGNASTAAASTTQENEGRAKRQRTSSMSDSASPSASSETVSTSSRSTMSMNTTVMPVDTTDLTLGFGTLTIDVENRSRYVGPSGGAAYLNAELWKSQTPDRTGRTAADRGEDNTAQPSASPRRSSHVEAQIIATMGCLPPYDEAVRIASLYFKNAAFMYEVIPEKIFFSTHLPTIYPDSMNPYLPAQLHVLALTAIVLALGTLFDLSVPVDTVRPRAAPFYDLAVAALNITVPLNIDTIPAVQTLHLMALYFLSTQGETGGEPAWQLLGMAMRSIQAQGCHRDGSRWELPSQELEERRRVFWETLMYDRLQSFTFGRPYAQGDDHYDCEMPQSCDTPLPSDNDAVQSSWSHTGWHTHKFRFAIILGRIVDKVFSVKLPAYAVIMDLDREINANYDELPRWIICDAVENPVKELPAHALGAESDMRRNAQIASLANMYFLTLLHLHRGPFCRALMMDAKNLENSRYAASIVSLHRAARAMINIARGLFALHPAITSRMWYWLFHSFTAAVCQAVLVIVAPSHPLAHAAFESMQAAAELFARADGERAKSAAVRVGWLAAQASRTMEAYRAAQMRQSPTTSQSSNAAGPKLAFPTSNIREIPAELLGTSTKLVRAQPEEAFSSPSPSSVPPPHLHAADGNVGGFQFASDGRPHSGFSTSMMQHEQLWAPQAPPQRAGSTGSPLTWSEYGDGGYRNIPSALNSNPPYVDHNSISQGQQGQSHFQAMDSSMYASVDGFDLSRFIQSGANAWLFDRGSELESEDLPHQSAWHEHRQ</sequence>
<dbReference type="EMBL" id="JAWWNJ010000008">
    <property type="protein sequence ID" value="KAK7050534.1"/>
    <property type="molecule type" value="Genomic_DNA"/>
</dbReference>
<dbReference type="PANTHER" id="PTHR31001:SF56">
    <property type="entry name" value="ZN(2)-C6 FUNGAL-TYPE DOMAIN-CONTAINING PROTEIN"/>
    <property type="match status" value="1"/>
</dbReference>
<dbReference type="PROSITE" id="PS00463">
    <property type="entry name" value="ZN2_CY6_FUNGAL_1"/>
    <property type="match status" value="1"/>
</dbReference>
<feature type="region of interest" description="Disordered" evidence="4">
    <location>
        <begin position="745"/>
        <end position="817"/>
    </location>
</feature>
<keyword evidence="3" id="KW-0539">Nucleus</keyword>
<name>A0AAW0DIQ6_9AGAR</name>
<feature type="compositionally biased region" description="Basic and acidic residues" evidence="4">
    <location>
        <begin position="232"/>
        <end position="243"/>
    </location>
</feature>
<keyword evidence="2" id="KW-0479">Metal-binding</keyword>
<evidence type="ECO:0000256" key="1">
    <source>
        <dbReference type="ARBA" id="ARBA00004123"/>
    </source>
</evidence>
<dbReference type="Pfam" id="PF04082">
    <property type="entry name" value="Fungal_trans"/>
    <property type="match status" value="1"/>
</dbReference>
<evidence type="ECO:0000256" key="3">
    <source>
        <dbReference type="ARBA" id="ARBA00023242"/>
    </source>
</evidence>
<dbReference type="GO" id="GO:0005634">
    <property type="term" value="C:nucleus"/>
    <property type="evidence" value="ECO:0007669"/>
    <property type="project" value="UniProtKB-SubCell"/>
</dbReference>
<feature type="compositionally biased region" description="Low complexity" evidence="4">
    <location>
        <begin position="155"/>
        <end position="184"/>
    </location>
</feature>
<dbReference type="PROSITE" id="PS50048">
    <property type="entry name" value="ZN2_CY6_FUNGAL_2"/>
    <property type="match status" value="1"/>
</dbReference>
<dbReference type="CDD" id="cd00067">
    <property type="entry name" value="GAL4"/>
    <property type="match status" value="1"/>
</dbReference>
<dbReference type="SMART" id="SM00066">
    <property type="entry name" value="GAL4"/>
    <property type="match status" value="1"/>
</dbReference>
<dbReference type="GO" id="GO:0006351">
    <property type="term" value="P:DNA-templated transcription"/>
    <property type="evidence" value="ECO:0007669"/>
    <property type="project" value="InterPro"/>
</dbReference>
<keyword evidence="7" id="KW-1185">Reference proteome</keyword>
<dbReference type="CDD" id="cd12148">
    <property type="entry name" value="fungal_TF_MHR"/>
    <property type="match status" value="1"/>
</dbReference>
<dbReference type="AlphaFoldDB" id="A0AAW0DIQ6"/>
<dbReference type="InterPro" id="IPR007219">
    <property type="entry name" value="XnlR_reg_dom"/>
</dbReference>
<feature type="domain" description="Zn(2)-C6 fungal-type" evidence="5">
    <location>
        <begin position="31"/>
        <end position="60"/>
    </location>
</feature>
<dbReference type="GO" id="GO:0000981">
    <property type="term" value="F:DNA-binding transcription factor activity, RNA polymerase II-specific"/>
    <property type="evidence" value="ECO:0007669"/>
    <property type="project" value="InterPro"/>
</dbReference>
<gene>
    <name evidence="6" type="ORF">R3P38DRAFT_2686801</name>
</gene>
<evidence type="ECO:0000256" key="4">
    <source>
        <dbReference type="SAM" id="MobiDB-lite"/>
    </source>
</evidence>
<proteinExistence type="predicted"/>
<dbReference type="InterPro" id="IPR001138">
    <property type="entry name" value="Zn2Cys6_DnaBD"/>
</dbReference>
<dbReference type="Proteomes" id="UP001362999">
    <property type="component" value="Unassembled WGS sequence"/>
</dbReference>
<feature type="region of interest" description="Disordered" evidence="4">
    <location>
        <begin position="1"/>
        <end position="28"/>
    </location>
</feature>
<feature type="compositionally biased region" description="Polar residues" evidence="4">
    <location>
        <begin position="244"/>
        <end position="253"/>
    </location>
</feature>
<feature type="region of interest" description="Disordered" evidence="4">
    <location>
        <begin position="132"/>
        <end position="184"/>
    </location>
</feature>
<feature type="compositionally biased region" description="Low complexity" evidence="4">
    <location>
        <begin position="132"/>
        <end position="143"/>
    </location>
</feature>
<evidence type="ECO:0000259" key="5">
    <source>
        <dbReference type="PROSITE" id="PS50048"/>
    </source>
</evidence>
<dbReference type="InterPro" id="IPR050613">
    <property type="entry name" value="Sec_Metabolite_Reg"/>
</dbReference>
<evidence type="ECO:0000313" key="6">
    <source>
        <dbReference type="EMBL" id="KAK7050534.1"/>
    </source>
</evidence>
<evidence type="ECO:0000313" key="7">
    <source>
        <dbReference type="Proteomes" id="UP001362999"/>
    </source>
</evidence>
<accession>A0AAW0DIQ6</accession>
<dbReference type="GO" id="GO:0008270">
    <property type="term" value="F:zinc ion binding"/>
    <property type="evidence" value="ECO:0007669"/>
    <property type="project" value="InterPro"/>
</dbReference>
<dbReference type="InterPro" id="IPR036864">
    <property type="entry name" value="Zn2-C6_fun-type_DNA-bd_sf"/>
</dbReference>
<reference evidence="6 7" key="1">
    <citation type="journal article" date="2024" name="J Genomics">
        <title>Draft genome sequencing and assembly of Favolaschia claudopus CIRM-BRFM 2984 isolated from oak limbs.</title>
        <authorList>
            <person name="Navarro D."/>
            <person name="Drula E."/>
            <person name="Chaduli D."/>
            <person name="Cazenave R."/>
            <person name="Ahrendt S."/>
            <person name="Wang J."/>
            <person name="Lipzen A."/>
            <person name="Daum C."/>
            <person name="Barry K."/>
            <person name="Grigoriev I.V."/>
            <person name="Favel A."/>
            <person name="Rosso M.N."/>
            <person name="Martin F."/>
        </authorList>
    </citation>
    <scope>NUCLEOTIDE SEQUENCE [LARGE SCALE GENOMIC DNA]</scope>
    <source>
        <strain evidence="6 7">CIRM-BRFM 2984</strain>
    </source>
</reference>
<dbReference type="Gene3D" id="4.10.240.10">
    <property type="entry name" value="Zn(2)-C6 fungal-type DNA-binding domain"/>
    <property type="match status" value="1"/>
</dbReference>
<dbReference type="GO" id="GO:0003677">
    <property type="term" value="F:DNA binding"/>
    <property type="evidence" value="ECO:0007669"/>
    <property type="project" value="InterPro"/>
</dbReference>
<comment type="caution">
    <text evidence="6">The sequence shown here is derived from an EMBL/GenBank/DDBJ whole genome shotgun (WGS) entry which is preliminary data.</text>
</comment>
<organism evidence="6 7">
    <name type="scientific">Favolaschia claudopus</name>
    <dbReference type="NCBI Taxonomy" id="2862362"/>
    <lineage>
        <taxon>Eukaryota</taxon>
        <taxon>Fungi</taxon>
        <taxon>Dikarya</taxon>
        <taxon>Basidiomycota</taxon>
        <taxon>Agaricomycotina</taxon>
        <taxon>Agaricomycetes</taxon>
        <taxon>Agaricomycetidae</taxon>
        <taxon>Agaricales</taxon>
        <taxon>Marasmiineae</taxon>
        <taxon>Mycenaceae</taxon>
        <taxon>Favolaschia</taxon>
    </lineage>
</organism>
<feature type="compositionally biased region" description="Polar residues" evidence="4">
    <location>
        <begin position="703"/>
        <end position="715"/>
    </location>
</feature>
<comment type="subcellular location">
    <subcellularLocation>
        <location evidence="1">Nucleus</location>
    </subcellularLocation>
</comment>